<accession>A0A919W5U6</accession>
<protein>
    <recommendedName>
        <fullName evidence="3">Thioesterase domain-containing protein</fullName>
    </recommendedName>
</protein>
<dbReference type="Proteomes" id="UP000677082">
    <property type="component" value="Unassembled WGS sequence"/>
</dbReference>
<evidence type="ECO:0008006" key="3">
    <source>
        <dbReference type="Google" id="ProtNLM"/>
    </source>
</evidence>
<gene>
    <name evidence="1" type="ORF">Ato02nite_036260</name>
</gene>
<reference evidence="1 2" key="1">
    <citation type="submission" date="2021-03" db="EMBL/GenBank/DDBJ databases">
        <title>Whole genome shotgun sequence of Actinoplanes toevensis NBRC 105298.</title>
        <authorList>
            <person name="Komaki H."/>
            <person name="Tamura T."/>
        </authorList>
    </citation>
    <scope>NUCLEOTIDE SEQUENCE [LARGE SCALE GENOMIC DNA]</scope>
    <source>
        <strain evidence="1 2">NBRC 105298</strain>
    </source>
</reference>
<dbReference type="SUPFAM" id="SSF53474">
    <property type="entry name" value="alpha/beta-Hydrolases"/>
    <property type="match status" value="1"/>
</dbReference>
<dbReference type="EMBL" id="BOQN01000050">
    <property type="protein sequence ID" value="GIM91833.1"/>
    <property type="molecule type" value="Genomic_DNA"/>
</dbReference>
<dbReference type="AlphaFoldDB" id="A0A919W5U6"/>
<evidence type="ECO:0000313" key="2">
    <source>
        <dbReference type="Proteomes" id="UP000677082"/>
    </source>
</evidence>
<comment type="caution">
    <text evidence="1">The sequence shown here is derived from an EMBL/GenBank/DDBJ whole genome shotgun (WGS) entry which is preliminary data.</text>
</comment>
<sequence length="248" mass="25860">MTSWSSLHEGTPGGPSVLAVDFEPGRHDAGFPDMVPHLPGDLTVLATEAPRRSAVDDALTEWLAGADAGDGRVAAVLGFCAGATVAAWLAYEIGSVAPAPALVLLDPSRADAALLRAEFGKAASGLLRAAGEPAVEPDADEADLPALADHLSAEYAGIVRRVAPILEVDDDLADDLAERFADYLRYLAVAGGTAWPPLTDEERTLTLVSAHFDGDTPMPGRRVRMDVERADFLADRGVALAVTASIGR</sequence>
<evidence type="ECO:0000313" key="1">
    <source>
        <dbReference type="EMBL" id="GIM91833.1"/>
    </source>
</evidence>
<dbReference type="InterPro" id="IPR029058">
    <property type="entry name" value="AB_hydrolase_fold"/>
</dbReference>
<organism evidence="1 2">
    <name type="scientific">Paractinoplanes toevensis</name>
    <dbReference type="NCBI Taxonomy" id="571911"/>
    <lineage>
        <taxon>Bacteria</taxon>
        <taxon>Bacillati</taxon>
        <taxon>Actinomycetota</taxon>
        <taxon>Actinomycetes</taxon>
        <taxon>Micromonosporales</taxon>
        <taxon>Micromonosporaceae</taxon>
        <taxon>Paractinoplanes</taxon>
    </lineage>
</organism>
<dbReference type="RefSeq" id="WP_213007731.1">
    <property type="nucleotide sequence ID" value="NZ_BOQN01000050.1"/>
</dbReference>
<name>A0A919W5U6_9ACTN</name>
<keyword evidence="2" id="KW-1185">Reference proteome</keyword>
<proteinExistence type="predicted"/>